<protein>
    <submittedName>
        <fullName evidence="2">Enoyl-CoA hydratase/isomerase family protein</fullName>
    </submittedName>
</protein>
<keyword evidence="3" id="KW-1185">Reference proteome</keyword>
<evidence type="ECO:0000256" key="1">
    <source>
        <dbReference type="ARBA" id="ARBA00005254"/>
    </source>
</evidence>
<dbReference type="InterPro" id="IPR014748">
    <property type="entry name" value="Enoyl-CoA_hydra_C"/>
</dbReference>
<comment type="similarity">
    <text evidence="1">Belongs to the enoyl-CoA hydratase/isomerase family.</text>
</comment>
<dbReference type="CDD" id="cd06558">
    <property type="entry name" value="crotonase-like"/>
    <property type="match status" value="1"/>
</dbReference>
<sequence>MSVTLDRDGAVAVLTLNKPEKLNALDHAMRSELADRAAQVQADPAVRAVVLTGAGRAFCAGGDIAAMSARPDPGAARTWMRSANAATLALLAIEKPLIVAVNGVAAGVGFSITLTGDVRLAATGSRMIASFANVGLVPDGGGLWLLSRMVGLHRAKEMFLFAETLDATQAQRLGLVREIHPPDELLAAAMAMAHRFAEGPTRAFGLGKALAHRSVSGDLESYLELEIAHQTLAMGSADHLEGITAFQEKRAPRFPGR</sequence>
<proteinExistence type="inferred from homology"/>
<dbReference type="EMBL" id="CP060131">
    <property type="protein sequence ID" value="QNG50285.1"/>
    <property type="molecule type" value="Genomic_DNA"/>
</dbReference>
<dbReference type="InterPro" id="IPR001753">
    <property type="entry name" value="Enoyl-CoA_hydra/iso"/>
</dbReference>
<accession>A0A7G7MBX4</accession>
<reference evidence="2 3" key="1">
    <citation type="submission" date="2020-08" db="EMBL/GenBank/DDBJ databases">
        <authorList>
            <person name="Mo P."/>
        </authorList>
    </citation>
    <scope>NUCLEOTIDE SEQUENCE [LARGE SCALE GENOMIC DNA]</scope>
    <source>
        <strain evidence="2 3">CGMCC 4.1532</strain>
    </source>
</reference>
<dbReference type="InterPro" id="IPR029045">
    <property type="entry name" value="ClpP/crotonase-like_dom_sf"/>
</dbReference>
<dbReference type="Gene3D" id="1.10.12.10">
    <property type="entry name" value="Lyase 2-enoyl-coa Hydratase, Chain A, domain 2"/>
    <property type="match status" value="1"/>
</dbReference>
<evidence type="ECO:0000313" key="3">
    <source>
        <dbReference type="Proteomes" id="UP000515728"/>
    </source>
</evidence>
<dbReference type="Proteomes" id="UP000515728">
    <property type="component" value="Chromosome"/>
</dbReference>
<organism evidence="2 3">
    <name type="scientific">Pseudonocardia petroleophila</name>
    <dbReference type="NCBI Taxonomy" id="37331"/>
    <lineage>
        <taxon>Bacteria</taxon>
        <taxon>Bacillati</taxon>
        <taxon>Actinomycetota</taxon>
        <taxon>Actinomycetes</taxon>
        <taxon>Pseudonocardiales</taxon>
        <taxon>Pseudonocardiaceae</taxon>
        <taxon>Pseudonocardia</taxon>
    </lineage>
</organism>
<evidence type="ECO:0000313" key="2">
    <source>
        <dbReference type="EMBL" id="QNG50285.1"/>
    </source>
</evidence>
<dbReference type="SUPFAM" id="SSF52096">
    <property type="entry name" value="ClpP/crotonase"/>
    <property type="match status" value="1"/>
</dbReference>
<gene>
    <name evidence="2" type="ORF">H6H00_18760</name>
</gene>
<dbReference type="PANTHER" id="PTHR43459">
    <property type="entry name" value="ENOYL-COA HYDRATASE"/>
    <property type="match status" value="1"/>
</dbReference>
<name>A0A7G7MBX4_9PSEU</name>
<dbReference type="Pfam" id="PF00378">
    <property type="entry name" value="ECH_1"/>
    <property type="match status" value="1"/>
</dbReference>
<dbReference type="Gene3D" id="3.90.226.10">
    <property type="entry name" value="2-enoyl-CoA Hydratase, Chain A, domain 1"/>
    <property type="match status" value="1"/>
</dbReference>
<dbReference type="PANTHER" id="PTHR43459:SF1">
    <property type="entry name" value="EG:BACN32G11.4 PROTEIN"/>
    <property type="match status" value="1"/>
</dbReference>
<dbReference type="AlphaFoldDB" id="A0A7G7MBX4"/>
<dbReference type="GO" id="GO:0003824">
    <property type="term" value="F:catalytic activity"/>
    <property type="evidence" value="ECO:0007669"/>
    <property type="project" value="UniProtKB-ARBA"/>
</dbReference>
<dbReference type="RefSeq" id="WP_185717047.1">
    <property type="nucleotide sequence ID" value="NZ_BAAAWI010000001.1"/>
</dbReference>
<dbReference type="KEGG" id="ppel:H6H00_18760"/>